<dbReference type="Pfam" id="PF13730">
    <property type="entry name" value="HTH_36"/>
    <property type="match status" value="1"/>
</dbReference>
<organism evidence="2 3">
    <name type="scientific">Mycobacteroides abscessus subsp. abscessus</name>
    <dbReference type="NCBI Taxonomy" id="1185650"/>
    <lineage>
        <taxon>Bacteria</taxon>
        <taxon>Bacillati</taxon>
        <taxon>Actinomycetota</taxon>
        <taxon>Actinomycetes</taxon>
        <taxon>Mycobacteriales</taxon>
        <taxon>Mycobacteriaceae</taxon>
        <taxon>Mycobacteroides</taxon>
        <taxon>Mycobacteroides abscessus</taxon>
    </lineage>
</organism>
<accession>A0AB38CVS8</accession>
<feature type="region of interest" description="Disordered" evidence="1">
    <location>
        <begin position="54"/>
        <end position="186"/>
    </location>
</feature>
<gene>
    <name evidence="2" type="ORF">SAMEA2070301_01461</name>
</gene>
<evidence type="ECO:0000313" key="2">
    <source>
        <dbReference type="EMBL" id="SIA56196.1"/>
    </source>
</evidence>
<evidence type="ECO:0000256" key="1">
    <source>
        <dbReference type="SAM" id="MobiDB-lite"/>
    </source>
</evidence>
<evidence type="ECO:0000313" key="3">
    <source>
        <dbReference type="Proteomes" id="UP000185210"/>
    </source>
</evidence>
<comment type="caution">
    <text evidence="2">The sequence shown here is derived from an EMBL/GenBank/DDBJ whole genome shotgun (WGS) entry which is preliminary data.</text>
</comment>
<dbReference type="EMBL" id="FSHM01000002">
    <property type="protein sequence ID" value="SIA56196.1"/>
    <property type="molecule type" value="Genomic_DNA"/>
</dbReference>
<proteinExistence type="predicted"/>
<feature type="compositionally biased region" description="Polar residues" evidence="1">
    <location>
        <begin position="54"/>
        <end position="68"/>
    </location>
</feature>
<feature type="compositionally biased region" description="Polar residues" evidence="1">
    <location>
        <begin position="102"/>
        <end position="114"/>
    </location>
</feature>
<protein>
    <recommendedName>
        <fullName evidence="4">Helix-turn-helix domain-containing protein</fullName>
    </recommendedName>
</protein>
<evidence type="ECO:0008006" key="4">
    <source>
        <dbReference type="Google" id="ProtNLM"/>
    </source>
</evidence>
<name>A0AB38CVS8_9MYCO</name>
<dbReference type="Proteomes" id="UP000185210">
    <property type="component" value="Unassembled WGS sequence"/>
</dbReference>
<dbReference type="RefSeq" id="WP_367301535.1">
    <property type="nucleotide sequence ID" value="NZ_FRYP01000003.1"/>
</dbReference>
<dbReference type="AlphaFoldDB" id="A0AB38CVS8"/>
<reference evidence="2 3" key="1">
    <citation type="submission" date="2016-11" db="EMBL/GenBank/DDBJ databases">
        <authorList>
            <consortium name="Pathogen Informatics"/>
        </authorList>
    </citation>
    <scope>NUCLEOTIDE SEQUENCE [LARGE SCALE GENOMIC DNA]</scope>
    <source>
        <strain evidence="2 3">104</strain>
    </source>
</reference>
<feature type="compositionally biased region" description="Polar residues" evidence="1">
    <location>
        <begin position="155"/>
        <end position="165"/>
    </location>
</feature>
<sequence>MAALYSYCDFDTLVCWPSQRTLASVTGLDVRTVRRHISKNIAKGWLSVVEPGVSKSQPNRYQLRTPTPSVELEPRAPVPSVESELRTSLTATEDMGDRQLRSPVSSITNQRTNQGTTHREGTEGTGALSPSDLSSDPFGGSESTHRVGDDPWGITATSDVTNQPPTEDMGVLSGEDTDDPWGNLEPVRVVEPEPAPVAEPVRPKPVPKPDCCDRLPFCSCPQEATADPE</sequence>